<feature type="transmembrane region" description="Helical" evidence="2">
    <location>
        <begin position="30"/>
        <end position="50"/>
    </location>
</feature>
<keyword evidence="2" id="KW-1133">Transmembrane helix</keyword>
<protein>
    <submittedName>
        <fullName evidence="3">Uncharacterized protein</fullName>
    </submittedName>
</protein>
<dbReference type="InterPro" id="IPR027417">
    <property type="entry name" value="P-loop_NTPase"/>
</dbReference>
<dbReference type="EMBL" id="JARKIK010000014">
    <property type="protein sequence ID" value="KAK8747519.1"/>
    <property type="molecule type" value="Genomic_DNA"/>
</dbReference>
<dbReference type="GO" id="GO:0006790">
    <property type="term" value="P:sulfur compound metabolic process"/>
    <property type="evidence" value="ECO:0007669"/>
    <property type="project" value="TreeGrafter"/>
</dbReference>
<dbReference type="PANTHER" id="PTHR10704:SF44">
    <property type="entry name" value="LD35051P-RELATED"/>
    <property type="match status" value="1"/>
</dbReference>
<keyword evidence="2" id="KW-0812">Transmembrane</keyword>
<sequence>QPSARRQTVITMRATVQAWSQVVGSRVRRLLLVLLVITLFLASQILTHHYRPVSEVEEVNQSGELTSQQQQQQQQGRLRDEVDQAAPTHLTPATDVTDTDVRSPSLSQLMRRTITNDESRREMLDRLSQLQTKELQKVISFLDSTSDPAAVHPTRIHHALQVLKVSLLEEVTGRKYTDIMEAAHYAQPLSSHPRPKMLQVVIATTWRSGSTFLEELLESHSAVYNHYEPLLQFGLRQIRGGEDSLEAQRIIHDLLSCRYSEHKQYLTTAQKIKEMISRNTRLWSTCSTKEWGDALCFNDVFLKEACQLFPWATMKIVRLRLKFLRPLLEDENLNVRIVFLVRDPRGVMNSRTDTVKWCTAPDCSDPKALCTDMEDDLEAALQLQKDFPGKLYILRYEDMSLNPVNKTRELLDYTGLDFDAKMEEFLDSHTTKNLDKPWSTSRESKTRVTYWVSKLSSIKLKAVQGACDHVMKRFGYLPISSNKNITVDSILGPLMLT</sequence>
<dbReference type="SUPFAM" id="SSF52540">
    <property type="entry name" value="P-loop containing nucleoside triphosphate hydrolases"/>
    <property type="match status" value="1"/>
</dbReference>
<feature type="region of interest" description="Disordered" evidence="1">
    <location>
        <begin position="58"/>
        <end position="82"/>
    </location>
</feature>
<reference evidence="3 4" key="1">
    <citation type="journal article" date="2024" name="BMC Genomics">
        <title>Genome assembly of redclaw crayfish (Cherax quadricarinatus) provides insights into its immune adaptation and hypoxia tolerance.</title>
        <authorList>
            <person name="Liu Z."/>
            <person name="Zheng J."/>
            <person name="Li H."/>
            <person name="Fang K."/>
            <person name="Wang S."/>
            <person name="He J."/>
            <person name="Zhou D."/>
            <person name="Weng S."/>
            <person name="Chi M."/>
            <person name="Gu Z."/>
            <person name="He J."/>
            <person name="Li F."/>
            <person name="Wang M."/>
        </authorList>
    </citation>
    <scope>NUCLEOTIDE SEQUENCE [LARGE SCALE GENOMIC DNA]</scope>
    <source>
        <strain evidence="3">ZL_2023a</strain>
    </source>
</reference>
<evidence type="ECO:0000256" key="2">
    <source>
        <dbReference type="SAM" id="Phobius"/>
    </source>
</evidence>
<dbReference type="InterPro" id="IPR051135">
    <property type="entry name" value="Gal/GlcNAc/GalNAc_ST"/>
</dbReference>
<dbReference type="AlphaFoldDB" id="A0AAW0Y421"/>
<dbReference type="Proteomes" id="UP001445076">
    <property type="component" value="Unassembled WGS sequence"/>
</dbReference>
<evidence type="ECO:0000313" key="4">
    <source>
        <dbReference type="Proteomes" id="UP001445076"/>
    </source>
</evidence>
<comment type="caution">
    <text evidence="3">The sequence shown here is derived from an EMBL/GenBank/DDBJ whole genome shotgun (WGS) entry which is preliminary data.</text>
</comment>
<dbReference type="Gene3D" id="3.40.50.300">
    <property type="entry name" value="P-loop containing nucleotide triphosphate hydrolases"/>
    <property type="match status" value="1"/>
</dbReference>
<organism evidence="3 4">
    <name type="scientific">Cherax quadricarinatus</name>
    <name type="common">Australian red claw crayfish</name>
    <dbReference type="NCBI Taxonomy" id="27406"/>
    <lineage>
        <taxon>Eukaryota</taxon>
        <taxon>Metazoa</taxon>
        <taxon>Ecdysozoa</taxon>
        <taxon>Arthropoda</taxon>
        <taxon>Crustacea</taxon>
        <taxon>Multicrustacea</taxon>
        <taxon>Malacostraca</taxon>
        <taxon>Eumalacostraca</taxon>
        <taxon>Eucarida</taxon>
        <taxon>Decapoda</taxon>
        <taxon>Pleocyemata</taxon>
        <taxon>Astacidea</taxon>
        <taxon>Parastacoidea</taxon>
        <taxon>Parastacidae</taxon>
        <taxon>Cherax</taxon>
    </lineage>
</organism>
<dbReference type="PANTHER" id="PTHR10704">
    <property type="entry name" value="CARBOHYDRATE SULFOTRANSFERASE"/>
    <property type="match status" value="1"/>
</dbReference>
<dbReference type="GO" id="GO:0001517">
    <property type="term" value="F:N-acetylglucosamine 6-O-sulfotransferase activity"/>
    <property type="evidence" value="ECO:0007669"/>
    <property type="project" value="TreeGrafter"/>
</dbReference>
<dbReference type="Pfam" id="PF13469">
    <property type="entry name" value="Sulfotransfer_3"/>
    <property type="match status" value="1"/>
</dbReference>
<dbReference type="GO" id="GO:0006044">
    <property type="term" value="P:N-acetylglucosamine metabolic process"/>
    <property type="evidence" value="ECO:0007669"/>
    <property type="project" value="TreeGrafter"/>
</dbReference>
<name>A0AAW0Y421_CHEQU</name>
<keyword evidence="4" id="KW-1185">Reference proteome</keyword>
<evidence type="ECO:0000313" key="3">
    <source>
        <dbReference type="EMBL" id="KAK8747519.1"/>
    </source>
</evidence>
<feature type="non-terminal residue" evidence="3">
    <location>
        <position position="1"/>
    </location>
</feature>
<proteinExistence type="predicted"/>
<accession>A0AAW0Y421</accession>
<gene>
    <name evidence="3" type="ORF">OTU49_016430</name>
</gene>
<keyword evidence="2" id="KW-0472">Membrane</keyword>
<evidence type="ECO:0000256" key="1">
    <source>
        <dbReference type="SAM" id="MobiDB-lite"/>
    </source>
</evidence>